<dbReference type="InterPro" id="IPR025799">
    <property type="entry name" value="Arg_MeTrfase"/>
</dbReference>
<proteinExistence type="predicted"/>
<evidence type="ECO:0000313" key="1">
    <source>
        <dbReference type="EMBL" id="SCE80431.1"/>
    </source>
</evidence>
<dbReference type="AlphaFoldDB" id="A0A1C4V9F0"/>
<dbReference type="PANTHER" id="PTHR11006">
    <property type="entry name" value="PROTEIN ARGININE N-METHYLTRANSFERASE"/>
    <property type="match status" value="1"/>
</dbReference>
<evidence type="ECO:0000313" key="2">
    <source>
        <dbReference type="Proteomes" id="UP000198551"/>
    </source>
</evidence>
<dbReference type="Proteomes" id="UP000198551">
    <property type="component" value="Unassembled WGS sequence"/>
</dbReference>
<dbReference type="Pfam" id="PF06325">
    <property type="entry name" value="PrmA"/>
    <property type="match status" value="1"/>
</dbReference>
<dbReference type="EMBL" id="FMCV01000003">
    <property type="protein sequence ID" value="SCE80431.1"/>
    <property type="molecule type" value="Genomic_DNA"/>
</dbReference>
<dbReference type="Gene3D" id="2.70.160.11">
    <property type="entry name" value="Hnrnp arginine n-methyltransferase1"/>
    <property type="match status" value="1"/>
</dbReference>
<dbReference type="PANTHER" id="PTHR11006:SF4">
    <property type="entry name" value="PROTEIN ARGININE N-METHYLTRANSFERASE 7"/>
    <property type="match status" value="1"/>
</dbReference>
<dbReference type="Gene3D" id="3.40.50.150">
    <property type="entry name" value="Vaccinia Virus protein VP39"/>
    <property type="match status" value="1"/>
</dbReference>
<dbReference type="InterPro" id="IPR029063">
    <property type="entry name" value="SAM-dependent_MTases_sf"/>
</dbReference>
<dbReference type="RefSeq" id="WP_091042180.1">
    <property type="nucleotide sequence ID" value="NZ_FMCV01000003.1"/>
</dbReference>
<organism evidence="1 2">
    <name type="scientific">Micromonospora marina</name>
    <dbReference type="NCBI Taxonomy" id="307120"/>
    <lineage>
        <taxon>Bacteria</taxon>
        <taxon>Bacillati</taxon>
        <taxon>Actinomycetota</taxon>
        <taxon>Actinomycetes</taxon>
        <taxon>Micromonosporales</taxon>
        <taxon>Micromonosporaceae</taxon>
        <taxon>Micromonospora</taxon>
    </lineage>
</organism>
<keyword evidence="2" id="KW-1185">Reference proteome</keyword>
<gene>
    <name evidence="1" type="ORF">GA0070215_1034</name>
</gene>
<name>A0A1C4V9F0_9ACTN</name>
<keyword evidence="1" id="KW-0808">Transferase</keyword>
<dbReference type="CDD" id="cd02440">
    <property type="entry name" value="AdoMet_MTases"/>
    <property type="match status" value="1"/>
</dbReference>
<dbReference type="GO" id="GO:0016274">
    <property type="term" value="F:protein-arginine N-methyltransferase activity"/>
    <property type="evidence" value="ECO:0007669"/>
    <property type="project" value="InterPro"/>
</dbReference>
<dbReference type="GO" id="GO:0042054">
    <property type="term" value="F:histone methyltransferase activity"/>
    <property type="evidence" value="ECO:0007669"/>
    <property type="project" value="TreeGrafter"/>
</dbReference>
<protein>
    <submittedName>
        <fullName evidence="1">Protein arginine N-methyltransferase 1</fullName>
    </submittedName>
</protein>
<reference evidence="2" key="1">
    <citation type="submission" date="2016-06" db="EMBL/GenBank/DDBJ databases">
        <authorList>
            <person name="Varghese N."/>
        </authorList>
    </citation>
    <scope>NUCLEOTIDE SEQUENCE [LARGE SCALE GENOMIC DNA]</scope>
    <source>
        <strain evidence="2">DSM 45555</strain>
    </source>
</reference>
<dbReference type="SUPFAM" id="SSF53335">
    <property type="entry name" value="S-adenosyl-L-methionine-dependent methyltransferases"/>
    <property type="match status" value="1"/>
</dbReference>
<dbReference type="PROSITE" id="PS51678">
    <property type="entry name" value="SAM_MT_PRMT"/>
    <property type="match status" value="1"/>
</dbReference>
<keyword evidence="1" id="KW-0489">Methyltransferase</keyword>
<sequence length="298" mass="33038">MDQRLLLMHQMMLGDAPRLRAYDRALEEAVTPGDVVVDVGAGLLVLSLLALRHGAEHVYAIEADPATAAAAARIIEANDLKGQLTLVTGDARTVRLPRQADVLVSEMMGNLGPEEEMAEVLHVLARRHLRPGGRVVPRRLRTWLAAAEFAAEGWGMWGTDFFGYRLDPVQELVAPAAQLHFFQRPPTLLTEPTVVLDQPLDGRSPSRQTLRQRLPVTAPGRLHAVLGFFTADFTDDVTLTNFPSYPGCNWAVWVWPLRHTGVAEGDELSVALRRPARRDVRAVTGWRLECGLSRQRRS</sequence>
<accession>A0A1C4V9F0</accession>
<dbReference type="GO" id="GO:0032259">
    <property type="term" value="P:methylation"/>
    <property type="evidence" value="ECO:0007669"/>
    <property type="project" value="UniProtKB-KW"/>
</dbReference>